<keyword evidence="9 10" id="KW-0663">Pyridoxal phosphate</keyword>
<dbReference type="UniPathway" id="UPA00288">
    <property type="reaction ID" value="UER01023"/>
</dbReference>
<organism evidence="13 14">
    <name type="scientific">Candidatus Microsaccharimonas sossegonensis</name>
    <dbReference type="NCBI Taxonomy" id="2506948"/>
    <lineage>
        <taxon>Bacteria</taxon>
        <taxon>Candidatus Saccharimonadota</taxon>
        <taxon>Candidatus Saccharimonadia</taxon>
        <taxon>Candidatus Saccharimonadales</taxon>
        <taxon>Candidatus Saccharimonadaceae</taxon>
        <taxon>Candidatus Microsaccharimonas</taxon>
    </lineage>
</organism>
<comment type="caution">
    <text evidence="13">The sequence shown here is derived from an EMBL/GenBank/DDBJ whole genome shotgun (WGS) entry which is preliminary data.</text>
</comment>
<evidence type="ECO:0000256" key="1">
    <source>
        <dbReference type="ARBA" id="ARBA00001933"/>
    </source>
</evidence>
<dbReference type="GO" id="GO:0030170">
    <property type="term" value="F:pyridoxal phosphate binding"/>
    <property type="evidence" value="ECO:0007669"/>
    <property type="project" value="UniProtKB-UniRule"/>
</dbReference>
<dbReference type="InterPro" id="IPR019798">
    <property type="entry name" value="Ser_HO-MeTrfase_PLP_BS"/>
</dbReference>
<dbReference type="PROSITE" id="PS00096">
    <property type="entry name" value="SHMT"/>
    <property type="match status" value="1"/>
</dbReference>
<evidence type="ECO:0000259" key="12">
    <source>
        <dbReference type="Pfam" id="PF00464"/>
    </source>
</evidence>
<protein>
    <recommendedName>
        <fullName evidence="10">Serine hydroxymethyltransferase</fullName>
        <shortName evidence="10">SHMT</shortName>
        <shortName evidence="10">Serine methylase</shortName>
        <ecNumber evidence="10">2.1.2.1</ecNumber>
    </recommendedName>
</protein>
<comment type="subunit">
    <text evidence="4 10">Homodimer.</text>
</comment>
<dbReference type="InterPro" id="IPR015422">
    <property type="entry name" value="PyrdxlP-dep_Trfase_small"/>
</dbReference>
<dbReference type="UniPathway" id="UPA00193"/>
<feature type="domain" description="Serine hydroxymethyltransferase-like" evidence="12">
    <location>
        <begin position="9"/>
        <end position="400"/>
    </location>
</feature>
<comment type="pathway">
    <text evidence="10">Amino-acid biosynthesis; glycine biosynthesis; glycine from L-serine: step 1/1.</text>
</comment>
<evidence type="ECO:0000256" key="2">
    <source>
        <dbReference type="ARBA" id="ARBA00004496"/>
    </source>
</evidence>
<evidence type="ECO:0000313" key="13">
    <source>
        <dbReference type="EMBL" id="RWZ78212.1"/>
    </source>
</evidence>
<comment type="pathway">
    <text evidence="10">One-carbon metabolism; tetrahydrofolate interconversion.</text>
</comment>
<dbReference type="FunFam" id="3.40.640.10:FF:000001">
    <property type="entry name" value="Serine hydroxymethyltransferase"/>
    <property type="match status" value="1"/>
</dbReference>
<feature type="binding site" evidence="10">
    <location>
        <position position="120"/>
    </location>
    <ligand>
        <name>(6S)-5,6,7,8-tetrahydrofolate</name>
        <dbReference type="ChEBI" id="CHEBI:57453"/>
    </ligand>
</feature>
<comment type="function">
    <text evidence="10">Catalyzes the reversible interconversion of serine and glycine with tetrahydrofolate (THF) serving as the one-carbon carrier. This reaction serves as the major source of one-carbon groups required for the biosynthesis of purines, thymidylate, methionine, and other important biomolecules. Also exhibits THF-independent aldolase activity toward beta-hydroxyamino acids, producing glycine and aldehydes, via a retro-aldol mechanism.</text>
</comment>
<dbReference type="InterPro" id="IPR001085">
    <property type="entry name" value="Ser_HO-MeTrfase"/>
</dbReference>
<dbReference type="InterPro" id="IPR039429">
    <property type="entry name" value="SHMT-like_dom"/>
</dbReference>
<dbReference type="Proteomes" id="UP000289257">
    <property type="component" value="Unassembled WGS sequence"/>
</dbReference>
<keyword evidence="8 10" id="KW-0808">Transferase</keyword>
<gene>
    <name evidence="10" type="primary">glyA</name>
    <name evidence="13" type="ORF">EOT05_00375</name>
</gene>
<keyword evidence="14" id="KW-1185">Reference proteome</keyword>
<dbReference type="NCBIfam" id="NF000586">
    <property type="entry name" value="PRK00011.1"/>
    <property type="match status" value="1"/>
</dbReference>
<accession>A0A4Q0AGE8</accession>
<keyword evidence="5 10" id="KW-0963">Cytoplasm</keyword>
<dbReference type="PANTHER" id="PTHR11680:SF50">
    <property type="entry name" value="SERINE HYDROXYMETHYLTRANSFERASE"/>
    <property type="match status" value="1"/>
</dbReference>
<dbReference type="EMBL" id="SCKX01000001">
    <property type="protein sequence ID" value="RWZ78212.1"/>
    <property type="molecule type" value="Genomic_DNA"/>
</dbReference>
<dbReference type="GO" id="GO:0008168">
    <property type="term" value="F:methyltransferase activity"/>
    <property type="evidence" value="ECO:0007669"/>
    <property type="project" value="UniProtKB-KW"/>
</dbReference>
<dbReference type="PIRSF" id="PIRSF000412">
    <property type="entry name" value="SHMT"/>
    <property type="match status" value="1"/>
</dbReference>
<dbReference type="Gene3D" id="3.40.640.10">
    <property type="entry name" value="Type I PLP-dependent aspartate aminotransferase-like (Major domain)"/>
    <property type="match status" value="1"/>
</dbReference>
<dbReference type="InterPro" id="IPR015421">
    <property type="entry name" value="PyrdxlP-dep_Trfase_major"/>
</dbReference>
<dbReference type="InterPro" id="IPR049943">
    <property type="entry name" value="Ser_HO-MeTrfase-like"/>
</dbReference>
<proteinExistence type="inferred from homology"/>
<evidence type="ECO:0000313" key="14">
    <source>
        <dbReference type="Proteomes" id="UP000289257"/>
    </source>
</evidence>
<evidence type="ECO:0000256" key="5">
    <source>
        <dbReference type="ARBA" id="ARBA00022490"/>
    </source>
</evidence>
<dbReference type="GO" id="GO:0019264">
    <property type="term" value="P:glycine biosynthetic process from serine"/>
    <property type="evidence" value="ECO:0007669"/>
    <property type="project" value="UniProtKB-UniRule"/>
</dbReference>
<dbReference type="GO" id="GO:0035999">
    <property type="term" value="P:tetrahydrofolate interconversion"/>
    <property type="evidence" value="ECO:0007669"/>
    <property type="project" value="UniProtKB-UniRule"/>
</dbReference>
<dbReference type="AlphaFoldDB" id="A0A4Q0AGE8"/>
<feature type="modified residue" description="N6-(pyridoxal phosphate)lysine" evidence="10 11">
    <location>
        <position position="231"/>
    </location>
</feature>
<name>A0A4Q0AGE8_9BACT</name>
<feature type="binding site" evidence="10">
    <location>
        <position position="255"/>
    </location>
    <ligand>
        <name>(6S)-5,6,7,8-tetrahydrofolate</name>
        <dbReference type="ChEBI" id="CHEBI:57453"/>
    </ligand>
</feature>
<feature type="site" description="Plays an important role in substrate specificity" evidence="10">
    <location>
        <position position="230"/>
    </location>
</feature>
<keyword evidence="7 10" id="KW-0028">Amino-acid biosynthesis</keyword>
<evidence type="ECO:0000256" key="9">
    <source>
        <dbReference type="ARBA" id="ARBA00022898"/>
    </source>
</evidence>
<comment type="caution">
    <text evidence="10">Lacks conserved residue(s) required for the propagation of feature annotation.</text>
</comment>
<evidence type="ECO:0000256" key="8">
    <source>
        <dbReference type="ARBA" id="ARBA00022679"/>
    </source>
</evidence>
<dbReference type="GO" id="GO:0032259">
    <property type="term" value="P:methylation"/>
    <property type="evidence" value="ECO:0007669"/>
    <property type="project" value="UniProtKB-KW"/>
</dbReference>
<evidence type="ECO:0000256" key="11">
    <source>
        <dbReference type="PIRSR" id="PIRSR000412-50"/>
    </source>
</evidence>
<feature type="binding site" evidence="10">
    <location>
        <begin position="124"/>
        <end position="126"/>
    </location>
    <ligand>
        <name>(6S)-5,6,7,8-tetrahydrofolate</name>
        <dbReference type="ChEBI" id="CHEBI:57453"/>
    </ligand>
</feature>
<dbReference type="InterPro" id="IPR015424">
    <property type="entry name" value="PyrdxlP-dep_Trfase"/>
</dbReference>
<dbReference type="CDD" id="cd00378">
    <property type="entry name" value="SHMT"/>
    <property type="match status" value="1"/>
</dbReference>
<dbReference type="GO" id="GO:0004372">
    <property type="term" value="F:glycine hydroxymethyltransferase activity"/>
    <property type="evidence" value="ECO:0007669"/>
    <property type="project" value="UniProtKB-UniRule"/>
</dbReference>
<keyword evidence="6 10" id="KW-0554">One-carbon metabolism</keyword>
<dbReference type="GO" id="GO:0005829">
    <property type="term" value="C:cytosol"/>
    <property type="evidence" value="ECO:0007669"/>
    <property type="project" value="TreeGrafter"/>
</dbReference>
<sequence length="433" mass="47421">MSEHIPTIQHDDKVAAYIAGEEQRERDGLELIPSENYVSRDVLTALGSIFTNKYAEGYPGRRYYGGQEFTDQVEQLAIDRAKQLFHADHANVQPHSGAPANEAVYSAWLEPGDTIIAMDLSHGGHLTHGAPVTRSAQLYNFVRYKMKDVSTGEIDYDELRALALEHRPKIILAGFSAYPRELDYDKFAAIGNKIGALLMADVAHIAGLIAGGVAENPLDHGFHVMTTTTHKTLRGPRGGLILSKGIVSNPLRAPERTIENIPSLIDRAIFPGMQGGPHEHVIAAKAIAFHEALQPEFKEYAAQVVKNAAVLADALQTRGFHLITGGTSNHLILVDVHKSFGIDGKVAEEALDAIGLTLNANTIPDDTLPPFRPSGIRLGTPALTTRGLKEVHMERVADWMKQAIGAREEPARLNELREQVKVFLQDFPLPSDR</sequence>
<dbReference type="PANTHER" id="PTHR11680">
    <property type="entry name" value="SERINE HYDROXYMETHYLTRANSFERASE"/>
    <property type="match status" value="1"/>
</dbReference>
<dbReference type="EC" id="2.1.2.1" evidence="10"/>
<dbReference type="SUPFAM" id="SSF53383">
    <property type="entry name" value="PLP-dependent transferases"/>
    <property type="match status" value="1"/>
</dbReference>
<evidence type="ECO:0000256" key="7">
    <source>
        <dbReference type="ARBA" id="ARBA00022605"/>
    </source>
</evidence>
<comment type="similarity">
    <text evidence="3 10">Belongs to the SHMT family.</text>
</comment>
<evidence type="ECO:0000256" key="4">
    <source>
        <dbReference type="ARBA" id="ARBA00011738"/>
    </source>
</evidence>
<evidence type="ECO:0000256" key="10">
    <source>
        <dbReference type="HAMAP-Rule" id="MF_00051"/>
    </source>
</evidence>
<comment type="subcellular location">
    <subcellularLocation>
        <location evidence="2 10">Cytoplasm</location>
    </subcellularLocation>
</comment>
<dbReference type="HAMAP" id="MF_00051">
    <property type="entry name" value="SHMT"/>
    <property type="match status" value="1"/>
</dbReference>
<reference evidence="13" key="1">
    <citation type="submission" date="2019-01" db="EMBL/GenBank/DDBJ databases">
        <title>Genomic signatures and co-occurrence patterns of the ultra-small Saccharimodia (Patescibacteria phylum) suggest a symbiotic lifestyle.</title>
        <authorList>
            <person name="Lemos L."/>
            <person name="Medeiros J."/>
            <person name="Andreote F."/>
            <person name="Fernandes G."/>
            <person name="Varani A."/>
            <person name="Oliveira G."/>
            <person name="Pylro V."/>
        </authorList>
    </citation>
    <scope>NUCLEOTIDE SEQUENCE [LARGE SCALE GENOMIC DNA]</scope>
    <source>
        <strain evidence="13">AMD02</strain>
    </source>
</reference>
<comment type="cofactor">
    <cofactor evidence="1 10 11">
        <name>pyridoxal 5'-phosphate</name>
        <dbReference type="ChEBI" id="CHEBI:597326"/>
    </cofactor>
</comment>
<evidence type="ECO:0000256" key="3">
    <source>
        <dbReference type="ARBA" id="ARBA00006376"/>
    </source>
</evidence>
<comment type="catalytic activity">
    <reaction evidence="10">
        <text>(6R)-5,10-methylene-5,6,7,8-tetrahydrofolate + glycine + H2O = (6S)-5,6,7,8-tetrahydrofolate + L-serine</text>
        <dbReference type="Rhea" id="RHEA:15481"/>
        <dbReference type="ChEBI" id="CHEBI:15377"/>
        <dbReference type="ChEBI" id="CHEBI:15636"/>
        <dbReference type="ChEBI" id="CHEBI:33384"/>
        <dbReference type="ChEBI" id="CHEBI:57305"/>
        <dbReference type="ChEBI" id="CHEBI:57453"/>
        <dbReference type="EC" id="2.1.2.1"/>
    </reaction>
</comment>
<evidence type="ECO:0000256" key="6">
    <source>
        <dbReference type="ARBA" id="ARBA00022563"/>
    </source>
</evidence>
<dbReference type="Gene3D" id="3.90.1150.10">
    <property type="entry name" value="Aspartate Aminotransferase, domain 1"/>
    <property type="match status" value="1"/>
</dbReference>
<dbReference type="Pfam" id="PF00464">
    <property type="entry name" value="SHMT"/>
    <property type="match status" value="1"/>
</dbReference>